<dbReference type="Proteomes" id="UP001497382">
    <property type="component" value="Unassembled WGS sequence"/>
</dbReference>
<dbReference type="Gene3D" id="2.40.128.20">
    <property type="match status" value="1"/>
</dbReference>
<name>A0AAV2BDV6_9ARAC</name>
<dbReference type="AlphaFoldDB" id="A0AAV2BDV6"/>
<comment type="caution">
    <text evidence="1">The sequence shown here is derived from an EMBL/GenBank/DDBJ whole genome shotgun (WGS) entry which is preliminary data.</text>
</comment>
<dbReference type="SUPFAM" id="SSF50814">
    <property type="entry name" value="Lipocalins"/>
    <property type="match status" value="1"/>
</dbReference>
<gene>
    <name evidence="1" type="ORF">LARSCL_LOCUS18546</name>
</gene>
<proteinExistence type="predicted"/>
<evidence type="ECO:0000313" key="1">
    <source>
        <dbReference type="EMBL" id="CAL1294122.1"/>
    </source>
</evidence>
<organism evidence="1 2">
    <name type="scientific">Larinioides sclopetarius</name>
    <dbReference type="NCBI Taxonomy" id="280406"/>
    <lineage>
        <taxon>Eukaryota</taxon>
        <taxon>Metazoa</taxon>
        <taxon>Ecdysozoa</taxon>
        <taxon>Arthropoda</taxon>
        <taxon>Chelicerata</taxon>
        <taxon>Arachnida</taxon>
        <taxon>Araneae</taxon>
        <taxon>Araneomorphae</taxon>
        <taxon>Entelegynae</taxon>
        <taxon>Araneoidea</taxon>
        <taxon>Araneidae</taxon>
        <taxon>Larinioides</taxon>
    </lineage>
</organism>
<evidence type="ECO:0000313" key="2">
    <source>
        <dbReference type="Proteomes" id="UP001497382"/>
    </source>
</evidence>
<keyword evidence="2" id="KW-1185">Reference proteome</keyword>
<protein>
    <submittedName>
        <fullName evidence="1">Uncharacterized protein</fullName>
    </submittedName>
</protein>
<dbReference type="InterPro" id="IPR012674">
    <property type="entry name" value="Calycin"/>
</dbReference>
<accession>A0AAV2BDV6</accession>
<sequence length="126" mass="14595">MKRSKHFFKRICLRLTVAIRQSVISQISRPPLPTQSTNYVLMSDYENYAVVWSCRNVDPPLPIAGLDFLRNLSHTENLWILSRKRTIDADVREKIYSFLDTNAITRRTLRPVPQDNCQDTSTATTP</sequence>
<dbReference type="EMBL" id="CAXIEN010000339">
    <property type="protein sequence ID" value="CAL1294122.1"/>
    <property type="molecule type" value="Genomic_DNA"/>
</dbReference>
<reference evidence="1 2" key="1">
    <citation type="submission" date="2024-04" db="EMBL/GenBank/DDBJ databases">
        <authorList>
            <person name="Rising A."/>
            <person name="Reimegard J."/>
            <person name="Sonavane S."/>
            <person name="Akerstrom W."/>
            <person name="Nylinder S."/>
            <person name="Hedman E."/>
            <person name="Kallberg Y."/>
        </authorList>
    </citation>
    <scope>NUCLEOTIDE SEQUENCE [LARGE SCALE GENOMIC DNA]</scope>
</reference>